<keyword evidence="7" id="KW-1185">Reference proteome</keyword>
<dbReference type="GO" id="GO:0016740">
    <property type="term" value="F:transferase activity"/>
    <property type="evidence" value="ECO:0007669"/>
    <property type="project" value="UniProtKB-ARBA"/>
</dbReference>
<comment type="subcellular location">
    <subcellularLocation>
        <location evidence="1">Endomembrane system</location>
        <topology evidence="1">Multi-pass membrane protein</topology>
    </subcellularLocation>
</comment>
<accession>A0A7K3WKV5</accession>
<keyword evidence="3 5" id="KW-1133">Transmembrane helix</keyword>
<dbReference type="EMBL" id="JAAGVY010000002">
    <property type="protein sequence ID" value="NEN22283.1"/>
    <property type="molecule type" value="Genomic_DNA"/>
</dbReference>
<keyword evidence="2 5" id="KW-0812">Transmembrane</keyword>
<comment type="caution">
    <text evidence="6">The sequence shown here is derived from an EMBL/GenBank/DDBJ whole genome shotgun (WGS) entry which is preliminary data.</text>
</comment>
<evidence type="ECO:0000313" key="6">
    <source>
        <dbReference type="EMBL" id="NEN22283.1"/>
    </source>
</evidence>
<reference evidence="6 7" key="1">
    <citation type="submission" date="2020-02" db="EMBL/GenBank/DDBJ databases">
        <title>Out from the shadows clarifying the taxonomy of the family Cryomorphaceae and related taxa by utilizing the GTDB taxonomic framework.</title>
        <authorList>
            <person name="Bowman J.P."/>
        </authorList>
    </citation>
    <scope>NUCLEOTIDE SEQUENCE [LARGE SCALE GENOMIC DNA]</scope>
    <source>
        <strain evidence="6 7">QSSC 1-22</strain>
    </source>
</reference>
<dbReference type="InterPro" id="IPR007318">
    <property type="entry name" value="Phopholipid_MeTrfase"/>
</dbReference>
<proteinExistence type="predicted"/>
<organism evidence="6 7">
    <name type="scientific">Cryomorpha ignava</name>
    <dbReference type="NCBI Taxonomy" id="101383"/>
    <lineage>
        <taxon>Bacteria</taxon>
        <taxon>Pseudomonadati</taxon>
        <taxon>Bacteroidota</taxon>
        <taxon>Flavobacteriia</taxon>
        <taxon>Flavobacteriales</taxon>
        <taxon>Cryomorphaceae</taxon>
        <taxon>Cryomorpha</taxon>
    </lineage>
</organism>
<evidence type="ECO:0000256" key="3">
    <source>
        <dbReference type="ARBA" id="ARBA00022989"/>
    </source>
</evidence>
<feature type="transmembrane region" description="Helical" evidence="5">
    <location>
        <begin position="20"/>
        <end position="38"/>
    </location>
</feature>
<feature type="transmembrane region" description="Helical" evidence="5">
    <location>
        <begin position="50"/>
        <end position="72"/>
    </location>
</feature>
<feature type="transmembrane region" description="Helical" evidence="5">
    <location>
        <begin position="191"/>
        <end position="209"/>
    </location>
</feature>
<dbReference type="AlphaFoldDB" id="A0A7K3WKV5"/>
<evidence type="ECO:0000256" key="4">
    <source>
        <dbReference type="ARBA" id="ARBA00023136"/>
    </source>
</evidence>
<gene>
    <name evidence="6" type="ORF">G3O08_02035</name>
</gene>
<sequence>MALQDEFRDQGNFLFKHRSYLPVIIILVGLAVFIFGKIQNTEPSASMHSYSAFLFLAIGLFGLIIRSVAVGYSGDNTSGRNTTDGQIADSINTTGLYALCRHPLYVGNFFMWLGIACFTENFWFIIAFVFFYWLYYERIMYAEESYLISKYKDSYLEYAAHTPVFVPTFKLWVKPQNTFSWKKIIRQEKSGLLYLFMVILIFEIIGNLVNDLPILENNQFWIVAFFIMLLWYISVKIVQKSTNYLATDR</sequence>
<keyword evidence="4 5" id="KW-0472">Membrane</keyword>
<evidence type="ECO:0000313" key="7">
    <source>
        <dbReference type="Proteomes" id="UP000486602"/>
    </source>
</evidence>
<dbReference type="PANTHER" id="PTHR12714">
    <property type="entry name" value="PROTEIN-S ISOPRENYLCYSTEINE O-METHYLTRANSFERASE"/>
    <property type="match status" value="1"/>
</dbReference>
<dbReference type="GO" id="GO:0012505">
    <property type="term" value="C:endomembrane system"/>
    <property type="evidence" value="ECO:0007669"/>
    <property type="project" value="UniProtKB-SubCell"/>
</dbReference>
<feature type="transmembrane region" description="Helical" evidence="5">
    <location>
        <begin position="221"/>
        <end position="239"/>
    </location>
</feature>
<evidence type="ECO:0000256" key="5">
    <source>
        <dbReference type="SAM" id="Phobius"/>
    </source>
</evidence>
<evidence type="ECO:0000256" key="2">
    <source>
        <dbReference type="ARBA" id="ARBA00022692"/>
    </source>
</evidence>
<dbReference type="Proteomes" id="UP000486602">
    <property type="component" value="Unassembled WGS sequence"/>
</dbReference>
<name>A0A7K3WKV5_9FLAO</name>
<dbReference type="Gene3D" id="1.20.120.1630">
    <property type="match status" value="1"/>
</dbReference>
<dbReference type="PANTHER" id="PTHR12714:SF9">
    <property type="entry name" value="PROTEIN-S-ISOPRENYLCYSTEINE O-METHYLTRANSFERASE"/>
    <property type="match status" value="1"/>
</dbReference>
<evidence type="ECO:0000256" key="1">
    <source>
        <dbReference type="ARBA" id="ARBA00004127"/>
    </source>
</evidence>
<dbReference type="Pfam" id="PF04191">
    <property type="entry name" value="PEMT"/>
    <property type="match status" value="1"/>
</dbReference>
<dbReference type="RefSeq" id="WP_163282997.1">
    <property type="nucleotide sequence ID" value="NZ_JAAGVY010000002.1"/>
</dbReference>
<protein>
    <submittedName>
        <fullName evidence="6">DUF1295 domain-containing protein</fullName>
    </submittedName>
</protein>
<feature type="transmembrane region" description="Helical" evidence="5">
    <location>
        <begin position="109"/>
        <end position="135"/>
    </location>
</feature>